<reference evidence="1 2" key="1">
    <citation type="journal article" date="2018" name="Mol. Plant">
        <title>The genome of Artemisia annua provides insight into the evolution of Asteraceae family and artemisinin biosynthesis.</title>
        <authorList>
            <person name="Shen Q."/>
            <person name="Zhang L."/>
            <person name="Liao Z."/>
            <person name="Wang S."/>
            <person name="Yan T."/>
            <person name="Shi P."/>
            <person name="Liu M."/>
            <person name="Fu X."/>
            <person name="Pan Q."/>
            <person name="Wang Y."/>
            <person name="Lv Z."/>
            <person name="Lu X."/>
            <person name="Zhang F."/>
            <person name="Jiang W."/>
            <person name="Ma Y."/>
            <person name="Chen M."/>
            <person name="Hao X."/>
            <person name="Li L."/>
            <person name="Tang Y."/>
            <person name="Lv G."/>
            <person name="Zhou Y."/>
            <person name="Sun X."/>
            <person name="Brodelius P.E."/>
            <person name="Rose J.K.C."/>
            <person name="Tang K."/>
        </authorList>
    </citation>
    <scope>NUCLEOTIDE SEQUENCE [LARGE SCALE GENOMIC DNA]</scope>
    <source>
        <strain evidence="2">cv. Huhao1</strain>
        <tissue evidence="1">Leaf</tissue>
    </source>
</reference>
<organism evidence="1 2">
    <name type="scientific">Artemisia annua</name>
    <name type="common">Sweet wormwood</name>
    <dbReference type="NCBI Taxonomy" id="35608"/>
    <lineage>
        <taxon>Eukaryota</taxon>
        <taxon>Viridiplantae</taxon>
        <taxon>Streptophyta</taxon>
        <taxon>Embryophyta</taxon>
        <taxon>Tracheophyta</taxon>
        <taxon>Spermatophyta</taxon>
        <taxon>Magnoliopsida</taxon>
        <taxon>eudicotyledons</taxon>
        <taxon>Gunneridae</taxon>
        <taxon>Pentapetalae</taxon>
        <taxon>asterids</taxon>
        <taxon>campanulids</taxon>
        <taxon>Asterales</taxon>
        <taxon>Asteraceae</taxon>
        <taxon>Asteroideae</taxon>
        <taxon>Anthemideae</taxon>
        <taxon>Artemisiinae</taxon>
        <taxon>Artemisia</taxon>
    </lineage>
</organism>
<sequence length="68" mass="8007">MDHQKPLAGNYTMRNMYEHIQNVLFNQVLEMEPGSSRKVQLEGREKVAYAHITKYLRIMDSMTDDIGY</sequence>
<keyword evidence="2" id="KW-1185">Reference proteome</keyword>
<comment type="caution">
    <text evidence="1">The sequence shown here is derived from an EMBL/GenBank/DDBJ whole genome shotgun (WGS) entry which is preliminary data.</text>
</comment>
<dbReference type="SUPFAM" id="SSF47446">
    <property type="entry name" value="Signal peptide-binding domain"/>
    <property type="match status" value="1"/>
</dbReference>
<dbReference type="InterPro" id="IPR036891">
    <property type="entry name" value="Signal_recog_part_SRP54_M_sf"/>
</dbReference>
<evidence type="ECO:0000313" key="2">
    <source>
        <dbReference type="Proteomes" id="UP000245207"/>
    </source>
</evidence>
<dbReference type="AlphaFoldDB" id="A0A2U1KYW1"/>
<protein>
    <submittedName>
        <fullName evidence="1">Signal recognition particle, SRP54 subunit protein</fullName>
    </submittedName>
</protein>
<dbReference type="STRING" id="35608.A0A2U1KYW1"/>
<dbReference type="GO" id="GO:0048500">
    <property type="term" value="C:signal recognition particle"/>
    <property type="evidence" value="ECO:0007669"/>
    <property type="project" value="InterPro"/>
</dbReference>
<name>A0A2U1KYW1_ARTAN</name>
<dbReference type="Gene3D" id="1.10.260.30">
    <property type="entry name" value="Signal recognition particle, SRP54 subunit, M-domain"/>
    <property type="match status" value="1"/>
</dbReference>
<dbReference type="GO" id="GO:0006614">
    <property type="term" value="P:SRP-dependent cotranslational protein targeting to membrane"/>
    <property type="evidence" value="ECO:0007669"/>
    <property type="project" value="InterPro"/>
</dbReference>
<dbReference type="EMBL" id="PKPP01012737">
    <property type="protein sequence ID" value="PWA41933.1"/>
    <property type="molecule type" value="Genomic_DNA"/>
</dbReference>
<evidence type="ECO:0000313" key="1">
    <source>
        <dbReference type="EMBL" id="PWA41933.1"/>
    </source>
</evidence>
<gene>
    <name evidence="1" type="ORF">CTI12_AA549560</name>
</gene>
<accession>A0A2U1KYW1</accession>
<dbReference type="GO" id="GO:0008312">
    <property type="term" value="F:7S RNA binding"/>
    <property type="evidence" value="ECO:0007669"/>
    <property type="project" value="InterPro"/>
</dbReference>
<proteinExistence type="predicted"/>
<dbReference type="Proteomes" id="UP000245207">
    <property type="component" value="Unassembled WGS sequence"/>
</dbReference>